<dbReference type="PANTHER" id="PTHR35862:SF1">
    <property type="entry name" value="FELS-2 PROPHAGE PROTEIN"/>
    <property type="match status" value="1"/>
</dbReference>
<dbReference type="EMBL" id="JACCKB010000169">
    <property type="protein sequence ID" value="NYZ69873.1"/>
    <property type="molecule type" value="Genomic_DNA"/>
</dbReference>
<dbReference type="InterPro" id="IPR014507">
    <property type="entry name" value="Baseplate_assembly_J_pred"/>
</dbReference>
<sequence>MSEFTAIDLSQLPAPDVIEPIDYEVVLASMLDDLQKRDSSFTALVESDPAMKILEVCAYREMLIRQQFNERAKAVMLAYAAGSDLDHLGANYGVKRKVIDSGDDSQIPPESPIMETDEDFRRRIQLGPEGYSTAGPVGAYLAHAHNAHDQIADVSVYSDEPGKVMITFLRRPLANEADIAPDDEIKQALLTALNDEDVRPLTDHITVQAAEIIDYSIDAKLHVQQGPSSKTIIDTATTALNEYVEQCYKLGKTVALSGIYDALHMGGVTRVELLSPVADIQAKVFQAPKAKTIAINLA</sequence>
<feature type="domain" description="Baseplate J-like central" evidence="1">
    <location>
        <begin position="132"/>
        <end position="209"/>
    </location>
</feature>
<dbReference type="RefSeq" id="WP_180571839.1">
    <property type="nucleotide sequence ID" value="NZ_JACCKB010000169.1"/>
</dbReference>
<name>A0A853I997_9GAMM</name>
<evidence type="ECO:0000313" key="3">
    <source>
        <dbReference type="Proteomes" id="UP000569732"/>
    </source>
</evidence>
<evidence type="ECO:0000259" key="1">
    <source>
        <dbReference type="Pfam" id="PF26078"/>
    </source>
</evidence>
<dbReference type="PANTHER" id="PTHR35862">
    <property type="entry name" value="FELS-2 PROPHAGE PROTEIN"/>
    <property type="match status" value="1"/>
</dbReference>
<reference evidence="2 3" key="1">
    <citation type="submission" date="2020-07" db="EMBL/GenBank/DDBJ databases">
        <title>Endozoicomonas sp. nov., isolated from sediment.</title>
        <authorList>
            <person name="Gu T."/>
        </authorList>
    </citation>
    <scope>NUCLEOTIDE SEQUENCE [LARGE SCALE GENOMIC DNA]</scope>
    <source>
        <strain evidence="2 3">SM1973</strain>
    </source>
</reference>
<accession>A0A853I997</accession>
<organism evidence="2 3">
    <name type="scientific">Spartinivicinus marinus</name>
    <dbReference type="NCBI Taxonomy" id="2994442"/>
    <lineage>
        <taxon>Bacteria</taxon>
        <taxon>Pseudomonadati</taxon>
        <taxon>Pseudomonadota</taxon>
        <taxon>Gammaproteobacteria</taxon>
        <taxon>Oceanospirillales</taxon>
        <taxon>Zooshikellaceae</taxon>
        <taxon>Spartinivicinus</taxon>
    </lineage>
</organism>
<proteinExistence type="predicted"/>
<dbReference type="InterPro" id="IPR052726">
    <property type="entry name" value="Phage_Baseplate_Hub"/>
</dbReference>
<dbReference type="Pfam" id="PF26078">
    <property type="entry name" value="Baseplate_J_M"/>
    <property type="match status" value="1"/>
</dbReference>
<comment type="caution">
    <text evidence="2">The sequence shown here is derived from an EMBL/GenBank/DDBJ whole genome shotgun (WGS) entry which is preliminary data.</text>
</comment>
<keyword evidence="3" id="KW-1185">Reference proteome</keyword>
<dbReference type="PIRSF" id="PIRSF020481">
    <property type="entry name" value="BAP"/>
    <property type="match status" value="1"/>
</dbReference>
<dbReference type="Proteomes" id="UP000569732">
    <property type="component" value="Unassembled WGS sequence"/>
</dbReference>
<gene>
    <name evidence="2" type="ORF">H0A36_28065</name>
</gene>
<dbReference type="InterPro" id="IPR058531">
    <property type="entry name" value="Baseplate_J_M"/>
</dbReference>
<evidence type="ECO:0000313" key="2">
    <source>
        <dbReference type="EMBL" id="NYZ69873.1"/>
    </source>
</evidence>
<dbReference type="AlphaFoldDB" id="A0A853I997"/>
<protein>
    <submittedName>
        <fullName evidence="2">Baseplate J/gp47 family protein</fullName>
    </submittedName>
</protein>